<protein>
    <submittedName>
        <fullName evidence="3">Uncharacterized protein</fullName>
    </submittedName>
</protein>
<dbReference type="EMBL" id="CAJOAY010005632">
    <property type="protein sequence ID" value="CAF4114282.1"/>
    <property type="molecule type" value="Genomic_DNA"/>
</dbReference>
<dbReference type="EMBL" id="CAJNOG010002474">
    <property type="protein sequence ID" value="CAF1506535.1"/>
    <property type="molecule type" value="Genomic_DNA"/>
</dbReference>
<feature type="region of interest" description="Disordered" evidence="1">
    <location>
        <begin position="1"/>
        <end position="31"/>
    </location>
</feature>
<name>A0A815TJZ7_9BILA</name>
<sequence length="111" mass="12355">MPAISIYQYRQQSSSSSSVDLADEKSSKSKGAYGCGACEIKGITVTINSRSRKKLRVFPLVSRDQQQPHLRTNKTELRDRCRGHISPCLLRELAHFGIGTNFASDSLQNIL</sequence>
<evidence type="ECO:0000313" key="4">
    <source>
        <dbReference type="EMBL" id="CAF4007278.1"/>
    </source>
</evidence>
<dbReference type="EMBL" id="CAJNON010001673">
    <property type="protein sequence ID" value="CAF1478919.1"/>
    <property type="molecule type" value="Genomic_DNA"/>
</dbReference>
<evidence type="ECO:0000313" key="6">
    <source>
        <dbReference type="Proteomes" id="UP000663845"/>
    </source>
</evidence>
<organism evidence="3 6">
    <name type="scientific">Adineta steineri</name>
    <dbReference type="NCBI Taxonomy" id="433720"/>
    <lineage>
        <taxon>Eukaryota</taxon>
        <taxon>Metazoa</taxon>
        <taxon>Spiralia</taxon>
        <taxon>Gnathifera</taxon>
        <taxon>Rotifera</taxon>
        <taxon>Eurotatoria</taxon>
        <taxon>Bdelloidea</taxon>
        <taxon>Adinetida</taxon>
        <taxon>Adinetidae</taxon>
        <taxon>Adineta</taxon>
    </lineage>
</organism>
<dbReference type="AlphaFoldDB" id="A0A815TJZ7"/>
<comment type="caution">
    <text evidence="3">The sequence shown here is derived from an EMBL/GenBank/DDBJ whole genome shotgun (WGS) entry which is preliminary data.</text>
</comment>
<dbReference type="Proteomes" id="UP000663845">
    <property type="component" value="Unassembled WGS sequence"/>
</dbReference>
<evidence type="ECO:0000313" key="2">
    <source>
        <dbReference type="EMBL" id="CAF1478919.1"/>
    </source>
</evidence>
<dbReference type="Proteomes" id="UP000663844">
    <property type="component" value="Unassembled WGS sequence"/>
</dbReference>
<evidence type="ECO:0000313" key="5">
    <source>
        <dbReference type="EMBL" id="CAF4114282.1"/>
    </source>
</evidence>
<feature type="compositionally biased region" description="Low complexity" evidence="1">
    <location>
        <begin position="1"/>
        <end position="18"/>
    </location>
</feature>
<dbReference type="Proteomes" id="UP000663881">
    <property type="component" value="Unassembled WGS sequence"/>
</dbReference>
<dbReference type="OrthoDB" id="7549404at2759"/>
<evidence type="ECO:0000256" key="1">
    <source>
        <dbReference type="SAM" id="MobiDB-lite"/>
    </source>
</evidence>
<evidence type="ECO:0000313" key="3">
    <source>
        <dbReference type="EMBL" id="CAF1506535.1"/>
    </source>
</evidence>
<gene>
    <name evidence="3" type="ORF">JYZ213_LOCUS43788</name>
    <name evidence="5" type="ORF">OKA104_LOCUS36381</name>
    <name evidence="4" type="ORF">OXD698_LOCUS29882</name>
    <name evidence="2" type="ORF">VCS650_LOCUS41046</name>
</gene>
<proteinExistence type="predicted"/>
<reference evidence="3" key="1">
    <citation type="submission" date="2021-02" db="EMBL/GenBank/DDBJ databases">
        <authorList>
            <person name="Nowell W R."/>
        </authorList>
    </citation>
    <scope>NUCLEOTIDE SEQUENCE</scope>
</reference>
<dbReference type="Proteomes" id="UP000663891">
    <property type="component" value="Unassembled WGS sequence"/>
</dbReference>
<dbReference type="EMBL" id="CAJOAZ010003434">
    <property type="protein sequence ID" value="CAF4007278.1"/>
    <property type="molecule type" value="Genomic_DNA"/>
</dbReference>
<accession>A0A815TJZ7</accession>